<dbReference type="Gene3D" id="2.60.40.10">
    <property type="entry name" value="Immunoglobulins"/>
    <property type="match status" value="2"/>
</dbReference>
<reference evidence="3" key="1">
    <citation type="submission" date="2025-08" db="UniProtKB">
        <authorList>
            <consortium name="Ensembl"/>
        </authorList>
    </citation>
    <scope>IDENTIFICATION</scope>
</reference>
<evidence type="ECO:0000313" key="3">
    <source>
        <dbReference type="Ensembl" id="ENSCMMP00000008015.1"/>
    </source>
</evidence>
<feature type="region of interest" description="Disordered" evidence="1">
    <location>
        <begin position="31"/>
        <end position="63"/>
    </location>
</feature>
<dbReference type="InterPro" id="IPR003599">
    <property type="entry name" value="Ig_sub"/>
</dbReference>
<proteinExistence type="predicted"/>
<evidence type="ECO:0000259" key="2">
    <source>
        <dbReference type="PROSITE" id="PS50835"/>
    </source>
</evidence>
<sequence>MGCYRGCCRGCYRGRYRGRHRGVIGVLWGPPPSPSPLPPPPEPWAPPSPAGAELLTPAPDDSAEASNYTVWQGDNATLSCALDAEVTRVAWLNRSQLLFAGGDKWSRDPRVRLVARGPPHFAVAIAGVGPQDEGPYTCALQTPARPRTARLFLSVQVPARITEVSGPVTVDEGGDVTLRCLAAGRPEPSVSWRLPRATGATPGELLAIGGIRRGQAGRYLCEATNGVAQPDTRAVAVTVNCE</sequence>
<dbReference type="Ensembl" id="ENSCMMT00000008822.1">
    <property type="protein sequence ID" value="ENSCMMP00000008015.1"/>
    <property type="gene ID" value="ENSCMMG00000005042.1"/>
</dbReference>
<dbReference type="PANTHER" id="PTHR45889:SF8">
    <property type="entry name" value="IG-LIKE DOMAIN-CONTAINING PROTEIN"/>
    <property type="match status" value="1"/>
</dbReference>
<feature type="domain" description="Ig-like" evidence="2">
    <location>
        <begin position="59"/>
        <end position="154"/>
    </location>
</feature>
<dbReference type="PANTHER" id="PTHR45889">
    <property type="entry name" value="IG-LIKE DOMAIN-CONTAINING PROTEIN"/>
    <property type="match status" value="1"/>
</dbReference>
<accession>A0A8C3GGN4</accession>
<evidence type="ECO:0000313" key="4">
    <source>
        <dbReference type="Proteomes" id="UP000694556"/>
    </source>
</evidence>
<dbReference type="SMART" id="SM00408">
    <property type="entry name" value="IGc2"/>
    <property type="match status" value="2"/>
</dbReference>
<dbReference type="Pfam" id="PF13927">
    <property type="entry name" value="Ig_3"/>
    <property type="match status" value="1"/>
</dbReference>
<dbReference type="InterPro" id="IPR013783">
    <property type="entry name" value="Ig-like_fold"/>
</dbReference>
<dbReference type="SMART" id="SM00409">
    <property type="entry name" value="IG"/>
    <property type="match status" value="2"/>
</dbReference>
<dbReference type="PROSITE" id="PS50835">
    <property type="entry name" value="IG_LIKE"/>
    <property type="match status" value="2"/>
</dbReference>
<evidence type="ECO:0000256" key="1">
    <source>
        <dbReference type="SAM" id="MobiDB-lite"/>
    </source>
</evidence>
<protein>
    <submittedName>
        <fullName evidence="3">IgLON family member 5</fullName>
    </submittedName>
</protein>
<dbReference type="InterPro" id="IPR036179">
    <property type="entry name" value="Ig-like_dom_sf"/>
</dbReference>
<name>A0A8C3GGN4_CAIMO</name>
<feature type="domain" description="Ig-like" evidence="2">
    <location>
        <begin position="158"/>
        <end position="238"/>
    </location>
</feature>
<dbReference type="InterPro" id="IPR003598">
    <property type="entry name" value="Ig_sub2"/>
</dbReference>
<reference evidence="3" key="2">
    <citation type="submission" date="2025-09" db="UniProtKB">
        <authorList>
            <consortium name="Ensembl"/>
        </authorList>
    </citation>
    <scope>IDENTIFICATION</scope>
</reference>
<dbReference type="Proteomes" id="UP000694556">
    <property type="component" value="Unassembled WGS sequence"/>
</dbReference>
<dbReference type="InterPro" id="IPR007110">
    <property type="entry name" value="Ig-like_dom"/>
</dbReference>
<dbReference type="SUPFAM" id="SSF48726">
    <property type="entry name" value="Immunoglobulin"/>
    <property type="match status" value="2"/>
</dbReference>
<dbReference type="AlphaFoldDB" id="A0A8C3GGN4"/>
<keyword evidence="4" id="KW-1185">Reference proteome</keyword>
<organism evidence="3 4">
    <name type="scientific">Cairina moschata</name>
    <name type="common">Muscovy duck</name>
    <dbReference type="NCBI Taxonomy" id="8855"/>
    <lineage>
        <taxon>Eukaryota</taxon>
        <taxon>Metazoa</taxon>
        <taxon>Chordata</taxon>
        <taxon>Craniata</taxon>
        <taxon>Vertebrata</taxon>
        <taxon>Euteleostomi</taxon>
        <taxon>Archelosauria</taxon>
        <taxon>Archosauria</taxon>
        <taxon>Dinosauria</taxon>
        <taxon>Saurischia</taxon>
        <taxon>Theropoda</taxon>
        <taxon>Coelurosauria</taxon>
        <taxon>Aves</taxon>
        <taxon>Neognathae</taxon>
        <taxon>Galloanserae</taxon>
        <taxon>Anseriformes</taxon>
        <taxon>Anatidae</taxon>
        <taxon>Anatinae</taxon>
        <taxon>Cairina</taxon>
    </lineage>
</organism>
<feature type="compositionally biased region" description="Pro residues" evidence="1">
    <location>
        <begin position="31"/>
        <end position="49"/>
    </location>
</feature>